<evidence type="ECO:0000313" key="13">
    <source>
        <dbReference type="Proteomes" id="UP000559027"/>
    </source>
</evidence>
<dbReference type="GO" id="GO:0004382">
    <property type="term" value="F:GDP phosphatase activity"/>
    <property type="evidence" value="ECO:0007669"/>
    <property type="project" value="UniProtKB-EC"/>
</dbReference>
<feature type="compositionally biased region" description="Pro residues" evidence="10">
    <location>
        <begin position="1088"/>
        <end position="1103"/>
    </location>
</feature>
<dbReference type="GO" id="GO:0009134">
    <property type="term" value="P:nucleoside diphosphate catabolic process"/>
    <property type="evidence" value="ECO:0007669"/>
    <property type="project" value="TreeGrafter"/>
</dbReference>
<evidence type="ECO:0000256" key="1">
    <source>
        <dbReference type="ARBA" id="ARBA00004323"/>
    </source>
</evidence>
<comment type="caution">
    <text evidence="12">The sequence shown here is derived from an EMBL/GenBank/DDBJ whole genome shotgun (WGS) entry which is preliminary data.</text>
</comment>
<dbReference type="InterPro" id="IPR056884">
    <property type="entry name" value="NPHP3-like_N"/>
</dbReference>
<dbReference type="PANTHER" id="PTHR11782">
    <property type="entry name" value="ADENOSINE/GUANOSINE DIPHOSPHATASE"/>
    <property type="match status" value="1"/>
</dbReference>
<dbReference type="GO" id="GO:0000139">
    <property type="term" value="C:Golgi membrane"/>
    <property type="evidence" value="ECO:0007669"/>
    <property type="project" value="UniProtKB-SubCell"/>
</dbReference>
<dbReference type="InterPro" id="IPR054416">
    <property type="entry name" value="GST_UstS-like_C"/>
</dbReference>
<dbReference type="InterPro" id="IPR004045">
    <property type="entry name" value="Glutathione_S-Trfase_N"/>
</dbReference>
<dbReference type="PROSITE" id="PS01238">
    <property type="entry name" value="GDA1_CD39_NTPASE"/>
    <property type="match status" value="1"/>
</dbReference>
<dbReference type="Gene3D" id="3.40.50.300">
    <property type="entry name" value="P-loop containing nucleotide triphosphate hydrolases"/>
    <property type="match status" value="1"/>
</dbReference>
<dbReference type="OrthoDB" id="6372431at2759"/>
<dbReference type="InterPro" id="IPR000407">
    <property type="entry name" value="GDA1_CD39_NTPase"/>
</dbReference>
<dbReference type="Gene3D" id="3.40.30.10">
    <property type="entry name" value="Glutaredoxin"/>
    <property type="match status" value="1"/>
</dbReference>
<evidence type="ECO:0000313" key="12">
    <source>
        <dbReference type="EMBL" id="KAF5348609.1"/>
    </source>
</evidence>
<evidence type="ECO:0000256" key="5">
    <source>
        <dbReference type="ARBA" id="ARBA00037742"/>
    </source>
</evidence>
<feature type="region of interest" description="Disordered" evidence="10">
    <location>
        <begin position="1032"/>
        <end position="1123"/>
    </location>
</feature>
<dbReference type="GO" id="GO:0006487">
    <property type="term" value="P:protein N-linked glycosylation"/>
    <property type="evidence" value="ECO:0007669"/>
    <property type="project" value="TreeGrafter"/>
</dbReference>
<comment type="similarity">
    <text evidence="2 9">Belongs to the GDA1/CD39 NTPase family.</text>
</comment>
<sequence>MLNLTDTHDKHNGKNNDSDNLNPPLESNSTARDSTRTQTARPRGNTTPPSSAQVPPRNMAGRSMYDRLEGGLGPQRGPVGRHNWKKYAIIAGLVVGVLWFAAPRSENYLWNKGKDIPSSSYDDEFENIPATTAPSNPDKTSNIVVHPTSWDNDPEPSKTTHCTTPYSSDVRLVQYAIMIDAGSTGSRIHVYKFNNCGPSPEYEYEVFKMTQPGLSNFAGKPEDAAKSLDVLLQEAVRVIPKSLQKCSPIALKATAGLRLLPGSQSQDILHAVEKHIRGQYPFPLAEKEPVVIMDGKDEGVYAWITANYLLNTIRPDTPKNTPTYAVLDLGGASTQIVFEPLFTSDGGRLEEGEHKYDLTFGGKNRILYQHSYLGYGLMRARKHVHRLVDFMASIRLTPSTKEAGNGFIGNPCLAKGTRRVVEIDDERTGVSRNVTMGGDDIGSLEACDRIVQLVLAKDAICELKPCSFNGVYQPSLLDTFPSGKVFLLSYFYDRTFPLLSAAQKSKSKSPSEPTFSVSTIADTAKLVCEGRTEWVKHWGDDEDLMEELEGRPEWCLDLTFMHALLRMGYEFEDDREVMIGKKIDGTELGWCLGATIAMVGGELTCREFLAVNGWKGARGRCAQECFNRPVSLPSLLRELDSALIDKLIGLRFNSTNHTPTMITFYDLAAKKGVKTASANPWKTRYVLNYKNLPYETVALEFPDIEPEFMKLGIPPSSTKPDGTPHYTSPSIIDHATNTPVADSYKIAEYLDKAYPETPQVIPKGAEALQAVFYDQFWPLMSPIFPFLIPKAVTLVNPASFEYIVRTRSEFFGVPVLEMTPKGDAYVEAWKKVEAAFDTLNGWLSKSSGPFFMGDTITFADFVVASLLKGIQISMTESSDEWKDIMAWNNGRWKAFLESLEPLIIDAGHGDAVLWRARYKLVCNGVESGLFVTLWSTQSLQKPNAATTIDVGHLSMGQAMHDVDGSCDSIYEPLPLFLFSPVRLSTTSIIPCSHLPTMPRRVRNFFVMLTHIFEQFFDPSRWVADPDGARSQARISASRRPPMPWLIQDTTPLSQPAATTPATLPSAPPPSTTPAPASPGIESCSPTPILAPSPSSIPVPPPPISSSAILAPTPSSATLPTHSRKHGMFHKAHDLVFNNAQFNESPPTGFGLERLLKDSMPDAFYNSSARYPPPRCHLGTRNEYIDLIINWSLGESDRRERILWMHGPFGIGKSAVAQSCAEALESMNKLAATLFFSRSNADRHNPRRVFTSIAYQIATTCPAFREIINARMIEDPALATKSLSTQFKELLVRPLGQLDIAKSGLDGRVVIIDGLDECQGTAEQCEIIRIVAASVNQHTTPFRWFFTSRPEVPIIRAMNSPAVYPVRSRIQLPVSRKIDHEILVYLTDEFKIIREDHDLPESWPSEDAFALLVERGAGLWIYVVTIVRFIKDENSLGPKDQLRIVLEFAKAVSAKVGPDGNPLTEMDFFYALIMQRVPPKVKTTVQKVLMITSAFNDDPEYIANALCLSTEQFYHACAFLQSVIKLPGPDPESMRIRFYHASFLDFMKDPQRSKDLCIHSNFLVGCRRELLEWLHEVCSRSTGAVFPEAIQCFML</sequence>
<dbReference type="InterPro" id="IPR036249">
    <property type="entry name" value="Thioredoxin-like_sf"/>
</dbReference>
<keyword evidence="8" id="KW-0547">Nucleotide-binding</keyword>
<feature type="compositionally biased region" description="Low complexity" evidence="10">
    <location>
        <begin position="1049"/>
        <end position="1064"/>
    </location>
</feature>
<dbReference type="SUPFAM" id="SSF47616">
    <property type="entry name" value="GST C-terminal domain-like"/>
    <property type="match status" value="1"/>
</dbReference>
<comment type="subcellular location">
    <subcellularLocation>
        <location evidence="1">Golgi apparatus membrane</location>
        <topology evidence="1">Single-pass type II membrane protein</topology>
    </subcellularLocation>
</comment>
<dbReference type="InterPro" id="IPR036282">
    <property type="entry name" value="Glutathione-S-Trfase_C_sf"/>
</dbReference>
<dbReference type="SUPFAM" id="SSF52833">
    <property type="entry name" value="Thioredoxin-like"/>
    <property type="match status" value="1"/>
</dbReference>
<evidence type="ECO:0000256" key="7">
    <source>
        <dbReference type="PIRSR" id="PIRSR600407-1"/>
    </source>
</evidence>
<evidence type="ECO:0000256" key="4">
    <source>
        <dbReference type="ARBA" id="ARBA00022801"/>
    </source>
</evidence>
<evidence type="ECO:0000256" key="6">
    <source>
        <dbReference type="ARBA" id="ARBA00038903"/>
    </source>
</evidence>
<dbReference type="PANTHER" id="PTHR11782:SF83">
    <property type="entry name" value="GUANOSINE-DIPHOSPHATASE"/>
    <property type="match status" value="1"/>
</dbReference>
<feature type="binding site" evidence="8">
    <location>
        <begin position="331"/>
        <end position="335"/>
    </location>
    <ligand>
        <name>ATP</name>
        <dbReference type="ChEBI" id="CHEBI:30616"/>
    </ligand>
</feature>
<comment type="function">
    <text evidence="5">After transfer of sugars to endogenous macromolecular acceptors, the enzyme converts nucleoside diphosphates to nucleoside monophosphates which in turn exit the Golgi lumen in a coupled antiporter reaction, allowing entry of additional nucleotide sugar from the cytosol.</text>
</comment>
<evidence type="ECO:0000256" key="10">
    <source>
        <dbReference type="SAM" id="MobiDB-lite"/>
    </source>
</evidence>
<dbReference type="Pfam" id="PF24883">
    <property type="entry name" value="NPHP3_N"/>
    <property type="match status" value="1"/>
</dbReference>
<dbReference type="EC" id="3.6.1.42" evidence="6"/>
<dbReference type="Pfam" id="PF22041">
    <property type="entry name" value="GST_C_7"/>
    <property type="match status" value="1"/>
</dbReference>
<dbReference type="Gene3D" id="3.30.420.40">
    <property type="match status" value="1"/>
</dbReference>
<feature type="compositionally biased region" description="Low complexity" evidence="10">
    <location>
        <begin position="1077"/>
        <end position="1087"/>
    </location>
</feature>
<gene>
    <name evidence="12" type="ORF">D9756_009574</name>
</gene>
<evidence type="ECO:0000256" key="2">
    <source>
        <dbReference type="ARBA" id="ARBA00009283"/>
    </source>
</evidence>
<feature type="region of interest" description="Disordered" evidence="10">
    <location>
        <begin position="1"/>
        <end position="79"/>
    </location>
</feature>
<evidence type="ECO:0000256" key="9">
    <source>
        <dbReference type="RuleBase" id="RU003833"/>
    </source>
</evidence>
<dbReference type="CDD" id="cd24040">
    <property type="entry name" value="ASKHA_NBD_GDA1"/>
    <property type="match status" value="1"/>
</dbReference>
<keyword evidence="8" id="KW-0067">ATP-binding</keyword>
<feature type="compositionally biased region" description="Basic and acidic residues" evidence="10">
    <location>
        <begin position="1"/>
        <end position="17"/>
    </location>
</feature>
<feature type="domain" description="GST N-terminal" evidence="11">
    <location>
        <begin position="667"/>
        <end position="758"/>
    </location>
</feature>
<dbReference type="Proteomes" id="UP000559027">
    <property type="component" value="Unassembled WGS sequence"/>
</dbReference>
<protein>
    <recommendedName>
        <fullName evidence="6">guanosine-diphosphatase</fullName>
        <ecNumber evidence="6">3.6.1.42</ecNumber>
    </recommendedName>
</protein>
<keyword evidence="13" id="KW-1185">Reference proteome</keyword>
<feature type="compositionally biased region" description="Polar residues" evidence="10">
    <location>
        <begin position="18"/>
        <end position="53"/>
    </location>
</feature>
<dbReference type="Gene3D" id="1.20.1050.10">
    <property type="match status" value="1"/>
</dbReference>
<accession>A0A8H5CWF9</accession>
<dbReference type="GO" id="GO:0017111">
    <property type="term" value="F:ribonucleoside triphosphate phosphatase activity"/>
    <property type="evidence" value="ECO:0007669"/>
    <property type="project" value="TreeGrafter"/>
</dbReference>
<reference evidence="12 13" key="1">
    <citation type="journal article" date="2020" name="ISME J.">
        <title>Uncovering the hidden diversity of litter-decomposition mechanisms in mushroom-forming fungi.</title>
        <authorList>
            <person name="Floudas D."/>
            <person name="Bentzer J."/>
            <person name="Ahren D."/>
            <person name="Johansson T."/>
            <person name="Persson P."/>
            <person name="Tunlid A."/>
        </authorList>
    </citation>
    <scope>NUCLEOTIDE SEQUENCE [LARGE SCALE GENOMIC DNA]</scope>
    <source>
        <strain evidence="12 13">CBS 146.42</strain>
    </source>
</reference>
<dbReference type="Pfam" id="PF01150">
    <property type="entry name" value="GDA1_CD39"/>
    <property type="match status" value="1"/>
</dbReference>
<feature type="active site" description="Proton acceptor" evidence="7">
    <location>
        <position position="298"/>
    </location>
</feature>
<feature type="compositionally biased region" description="Pro residues" evidence="10">
    <location>
        <begin position="1065"/>
        <end position="1076"/>
    </location>
</feature>
<dbReference type="PROSITE" id="PS50404">
    <property type="entry name" value="GST_NTER"/>
    <property type="match status" value="1"/>
</dbReference>
<name>A0A8H5CWF9_9AGAR</name>
<dbReference type="GO" id="GO:0005524">
    <property type="term" value="F:ATP binding"/>
    <property type="evidence" value="ECO:0007669"/>
    <property type="project" value="UniProtKB-KW"/>
</dbReference>
<evidence type="ECO:0000259" key="11">
    <source>
        <dbReference type="PROSITE" id="PS50404"/>
    </source>
</evidence>
<keyword evidence="3" id="KW-0677">Repeat</keyword>
<dbReference type="EMBL" id="JAACJO010000019">
    <property type="protein sequence ID" value="KAF5348609.1"/>
    <property type="molecule type" value="Genomic_DNA"/>
</dbReference>
<organism evidence="12 13">
    <name type="scientific">Leucocoprinus leucothites</name>
    <dbReference type="NCBI Taxonomy" id="201217"/>
    <lineage>
        <taxon>Eukaryota</taxon>
        <taxon>Fungi</taxon>
        <taxon>Dikarya</taxon>
        <taxon>Basidiomycota</taxon>
        <taxon>Agaricomycotina</taxon>
        <taxon>Agaricomycetes</taxon>
        <taxon>Agaricomycetidae</taxon>
        <taxon>Agaricales</taxon>
        <taxon>Agaricineae</taxon>
        <taxon>Agaricaceae</taxon>
        <taxon>Leucocoprinus</taxon>
    </lineage>
</organism>
<dbReference type="Pfam" id="PF13409">
    <property type="entry name" value="GST_N_2"/>
    <property type="match status" value="1"/>
</dbReference>
<dbReference type="GO" id="GO:0045134">
    <property type="term" value="F:UDP phosphatase activity"/>
    <property type="evidence" value="ECO:0007669"/>
    <property type="project" value="TreeGrafter"/>
</dbReference>
<feature type="compositionally biased region" description="Low complexity" evidence="10">
    <location>
        <begin position="1104"/>
        <end position="1116"/>
    </location>
</feature>
<keyword evidence="4 9" id="KW-0378">Hydrolase</keyword>
<dbReference type="Gene3D" id="3.30.420.150">
    <property type="entry name" value="Exopolyphosphatase. Domain 2"/>
    <property type="match status" value="1"/>
</dbReference>
<evidence type="ECO:0000256" key="8">
    <source>
        <dbReference type="PIRSR" id="PIRSR600407-2"/>
    </source>
</evidence>
<dbReference type="InterPro" id="IPR027417">
    <property type="entry name" value="P-loop_NTPase"/>
</dbReference>
<evidence type="ECO:0000256" key="3">
    <source>
        <dbReference type="ARBA" id="ARBA00022737"/>
    </source>
</evidence>
<dbReference type="SUPFAM" id="SSF52540">
    <property type="entry name" value="P-loop containing nucleoside triphosphate hydrolases"/>
    <property type="match status" value="1"/>
</dbReference>
<proteinExistence type="inferred from homology"/>